<dbReference type="GO" id="GO:0016614">
    <property type="term" value="F:oxidoreductase activity, acting on CH-OH group of donors"/>
    <property type="evidence" value="ECO:0007669"/>
    <property type="project" value="InterPro"/>
</dbReference>
<dbReference type="Pfam" id="PF05199">
    <property type="entry name" value="GMC_oxred_C"/>
    <property type="match status" value="1"/>
</dbReference>
<dbReference type="Gene3D" id="3.30.410.40">
    <property type="match status" value="1"/>
</dbReference>
<gene>
    <name evidence="10" type="ORF">CB5_LOCUS29408</name>
</gene>
<reference evidence="10" key="1">
    <citation type="submission" date="2020-07" db="EMBL/GenBank/DDBJ databases">
        <authorList>
            <person name="Lin J."/>
        </authorList>
    </citation>
    <scope>NUCLEOTIDE SEQUENCE</scope>
</reference>
<proteinExistence type="inferred from homology"/>
<keyword evidence="5" id="KW-0285">Flavoprotein</keyword>
<dbReference type="PANTHER" id="PTHR45968:SF5">
    <property type="entry name" value="PROTEIN HOTHEAD"/>
    <property type="match status" value="1"/>
</dbReference>
<protein>
    <recommendedName>
        <fullName evidence="8 9">Glucose-methanol-choline oxidoreductase N-terminal domain-containing protein</fullName>
    </recommendedName>
</protein>
<dbReference type="SUPFAM" id="SSF51905">
    <property type="entry name" value="FAD/NAD(P)-binding domain"/>
    <property type="match status" value="1"/>
</dbReference>
<comment type="cofactor">
    <cofactor evidence="3">
        <name>FAD</name>
        <dbReference type="ChEBI" id="CHEBI:57692"/>
    </cofactor>
</comment>
<evidence type="ECO:0000256" key="7">
    <source>
        <dbReference type="SAM" id="SignalP"/>
    </source>
</evidence>
<dbReference type="GO" id="GO:0050660">
    <property type="term" value="F:flavin adenine dinucleotide binding"/>
    <property type="evidence" value="ECO:0007669"/>
    <property type="project" value="InterPro"/>
</dbReference>
<feature type="binding site" evidence="3">
    <location>
        <begin position="517"/>
        <end position="518"/>
    </location>
    <ligand>
        <name>FAD</name>
        <dbReference type="ChEBI" id="CHEBI:57692"/>
    </ligand>
</feature>
<evidence type="ECO:0000259" key="8">
    <source>
        <dbReference type="PROSITE" id="PS00623"/>
    </source>
</evidence>
<evidence type="ECO:0000256" key="4">
    <source>
        <dbReference type="PIRSR" id="PIRSR000137-3"/>
    </source>
</evidence>
<keyword evidence="3 5" id="KW-0274">FAD</keyword>
<dbReference type="InterPro" id="IPR007867">
    <property type="entry name" value="GMC_OxRtase_C"/>
</dbReference>
<dbReference type="PROSITE" id="PS00623">
    <property type="entry name" value="GMC_OXRED_1"/>
    <property type="match status" value="1"/>
</dbReference>
<evidence type="ECO:0000256" key="3">
    <source>
        <dbReference type="PIRSR" id="PIRSR000137-2"/>
    </source>
</evidence>
<feature type="binding site" evidence="3">
    <location>
        <position position="546"/>
    </location>
    <ligand>
        <name>FAD</name>
        <dbReference type="ChEBI" id="CHEBI:57692"/>
    </ligand>
</feature>
<sequence length="583" mass="63361">MASRKGELLVKILLLLCIFRPSQGRVPVPEEGEQLRGGRGRGRGVRLHRGGRRHGGLPVGGDAVGSGSGSGWGKRVLVLERGGAPYGNRNVSYLRNFHISLADTSPDSPSQAFVSTDGVINARARVLGGGTCINAGFYTRASPSYVEAAGWDGKLVNESYPWVEDRIVHWPKIAPWQAALKDGLLEAGVSPFNGYTFDHLYGTKVGGTIFDDTGFRHTAADLLAAGNPNNLRVLLHATVQKLIFDTTGPRPKAVGVEFNDEKGETHRAFLNQDKDSEIILSAGALGSPQLLLLSGIGPKEDLEKLNISVILDNPHVGKGMSDNPMNTIFIPTKKPMEQSLIQTVGITKFGSFIEASSGFSQSADSIHCHHGIMSAEIGQLSTVPPKQRTLEAARKYAQNKQSLPREAFQGGFILEKIDGPLSRGELRLASRDASANPSVTFNYFGDPHDLRRCVLGIRTIERVVRTRQFAALATDMDYSREALLNISVRANVNLIPKHTNDTSSLEQFCRDTVVTIWHYHGGCHVGKVVDRRHRVIGVDRLRIVDGSTLASSPGTNPQATVMMMGRYMGVKIVRERQGWPAGA</sequence>
<feature type="binding site" evidence="3">
    <location>
        <begin position="557"/>
        <end position="558"/>
    </location>
    <ligand>
        <name>FAD</name>
        <dbReference type="ChEBI" id="CHEBI:57692"/>
    </ligand>
</feature>
<keyword evidence="4" id="KW-1015">Disulfide bond</keyword>
<comment type="similarity">
    <text evidence="1 5">Belongs to the GMC oxidoreductase family.</text>
</comment>
<dbReference type="AlphaFoldDB" id="A0A6V7QTI3"/>
<dbReference type="SUPFAM" id="SSF54373">
    <property type="entry name" value="FAD-linked reductases, C-terminal domain"/>
    <property type="match status" value="1"/>
</dbReference>
<name>A0A6V7QTI3_ANACO</name>
<keyword evidence="2 7" id="KW-0732">Signal</keyword>
<feature type="binding site" evidence="3">
    <location>
        <position position="126"/>
    </location>
    <ligand>
        <name>FAD</name>
        <dbReference type="ChEBI" id="CHEBI:57692"/>
    </ligand>
</feature>
<evidence type="ECO:0000256" key="1">
    <source>
        <dbReference type="ARBA" id="ARBA00010790"/>
    </source>
</evidence>
<dbReference type="InterPro" id="IPR000172">
    <property type="entry name" value="GMC_OxRdtase_N"/>
</dbReference>
<organism evidence="10">
    <name type="scientific">Ananas comosus var. bracteatus</name>
    <name type="common">red pineapple</name>
    <dbReference type="NCBI Taxonomy" id="296719"/>
    <lineage>
        <taxon>Eukaryota</taxon>
        <taxon>Viridiplantae</taxon>
        <taxon>Streptophyta</taxon>
        <taxon>Embryophyta</taxon>
        <taxon>Tracheophyta</taxon>
        <taxon>Spermatophyta</taxon>
        <taxon>Magnoliopsida</taxon>
        <taxon>Liliopsida</taxon>
        <taxon>Poales</taxon>
        <taxon>Bromeliaceae</taxon>
        <taxon>Bromelioideae</taxon>
        <taxon>Ananas</taxon>
    </lineage>
</organism>
<feature type="binding site" evidence="3">
    <location>
        <position position="239"/>
    </location>
    <ligand>
        <name>FAD</name>
        <dbReference type="ChEBI" id="CHEBI:57692"/>
    </ligand>
</feature>
<dbReference type="PANTHER" id="PTHR45968">
    <property type="entry name" value="OSJNBA0019K04.7 PROTEIN"/>
    <property type="match status" value="1"/>
</dbReference>
<dbReference type="InterPro" id="IPR036188">
    <property type="entry name" value="FAD/NAD-bd_sf"/>
</dbReference>
<evidence type="ECO:0000256" key="5">
    <source>
        <dbReference type="RuleBase" id="RU003968"/>
    </source>
</evidence>
<feature type="signal peptide" evidence="7">
    <location>
        <begin position="1"/>
        <end position="24"/>
    </location>
</feature>
<dbReference type="InterPro" id="IPR051871">
    <property type="entry name" value="GMC_Oxidoreductase-Related"/>
</dbReference>
<evidence type="ECO:0000256" key="2">
    <source>
        <dbReference type="ARBA" id="ARBA00022729"/>
    </source>
</evidence>
<feature type="domain" description="Glucose-methanol-choline oxidoreductase N-terminal" evidence="9">
    <location>
        <begin position="283"/>
        <end position="297"/>
    </location>
</feature>
<dbReference type="PIRSF" id="PIRSF000137">
    <property type="entry name" value="Alcohol_oxidase"/>
    <property type="match status" value="1"/>
</dbReference>
<accession>A0A6V7QTI3</accession>
<feature type="compositionally biased region" description="Basic residues" evidence="6">
    <location>
        <begin position="38"/>
        <end position="55"/>
    </location>
</feature>
<dbReference type="Pfam" id="PF00732">
    <property type="entry name" value="GMC_oxred_N"/>
    <property type="match status" value="1"/>
</dbReference>
<dbReference type="InterPro" id="IPR012132">
    <property type="entry name" value="GMC_OxRdtase"/>
</dbReference>
<evidence type="ECO:0000256" key="6">
    <source>
        <dbReference type="SAM" id="MobiDB-lite"/>
    </source>
</evidence>
<feature type="chain" id="PRO_5028368781" description="Glucose-methanol-choline oxidoreductase N-terminal domain-containing protein" evidence="7">
    <location>
        <begin position="25"/>
        <end position="583"/>
    </location>
</feature>
<evidence type="ECO:0000259" key="9">
    <source>
        <dbReference type="PROSITE" id="PS00624"/>
    </source>
</evidence>
<evidence type="ECO:0000313" key="10">
    <source>
        <dbReference type="EMBL" id="CAD1846197.1"/>
    </source>
</evidence>
<feature type="region of interest" description="Disordered" evidence="6">
    <location>
        <begin position="27"/>
        <end position="64"/>
    </location>
</feature>
<feature type="domain" description="Glucose-methanol-choline oxidoreductase N-terminal" evidence="8">
    <location>
        <begin position="124"/>
        <end position="147"/>
    </location>
</feature>
<dbReference type="Gene3D" id="3.50.50.60">
    <property type="entry name" value="FAD/NAD(P)-binding domain"/>
    <property type="match status" value="1"/>
</dbReference>
<dbReference type="EMBL" id="CAJEUB010000012">
    <property type="protein sequence ID" value="CAD1846197.1"/>
    <property type="molecule type" value="Genomic_DNA"/>
</dbReference>
<feature type="disulfide bond" evidence="4">
    <location>
        <begin position="453"/>
        <end position="509"/>
    </location>
</feature>
<dbReference type="PROSITE" id="PS00624">
    <property type="entry name" value="GMC_OXRED_2"/>
    <property type="match status" value="1"/>
</dbReference>